<organism evidence="3 4">
    <name type="scientific">Patellaria atrata CBS 101060</name>
    <dbReference type="NCBI Taxonomy" id="1346257"/>
    <lineage>
        <taxon>Eukaryota</taxon>
        <taxon>Fungi</taxon>
        <taxon>Dikarya</taxon>
        <taxon>Ascomycota</taxon>
        <taxon>Pezizomycotina</taxon>
        <taxon>Dothideomycetes</taxon>
        <taxon>Dothideomycetes incertae sedis</taxon>
        <taxon>Patellariales</taxon>
        <taxon>Patellariaceae</taxon>
        <taxon>Patellaria</taxon>
    </lineage>
</organism>
<evidence type="ECO:0000313" key="4">
    <source>
        <dbReference type="Proteomes" id="UP000799429"/>
    </source>
</evidence>
<comment type="caution">
    <text evidence="3">The sequence shown here is derived from an EMBL/GenBank/DDBJ whole genome shotgun (WGS) entry which is preliminary data.</text>
</comment>
<reference evidence="3" key="1">
    <citation type="journal article" date="2020" name="Stud. Mycol.">
        <title>101 Dothideomycetes genomes: a test case for predicting lifestyles and emergence of pathogens.</title>
        <authorList>
            <person name="Haridas S."/>
            <person name="Albert R."/>
            <person name="Binder M."/>
            <person name="Bloem J."/>
            <person name="Labutti K."/>
            <person name="Salamov A."/>
            <person name="Andreopoulos B."/>
            <person name="Baker S."/>
            <person name="Barry K."/>
            <person name="Bills G."/>
            <person name="Bluhm B."/>
            <person name="Cannon C."/>
            <person name="Castanera R."/>
            <person name="Culley D."/>
            <person name="Daum C."/>
            <person name="Ezra D."/>
            <person name="Gonzalez J."/>
            <person name="Henrissat B."/>
            <person name="Kuo A."/>
            <person name="Liang C."/>
            <person name="Lipzen A."/>
            <person name="Lutzoni F."/>
            <person name="Magnuson J."/>
            <person name="Mondo S."/>
            <person name="Nolan M."/>
            <person name="Ohm R."/>
            <person name="Pangilinan J."/>
            <person name="Park H.-J."/>
            <person name="Ramirez L."/>
            <person name="Alfaro M."/>
            <person name="Sun H."/>
            <person name="Tritt A."/>
            <person name="Yoshinaga Y."/>
            <person name="Zwiers L.-H."/>
            <person name="Turgeon B."/>
            <person name="Goodwin S."/>
            <person name="Spatafora J."/>
            <person name="Crous P."/>
            <person name="Grigoriev I."/>
        </authorList>
    </citation>
    <scope>NUCLEOTIDE SEQUENCE</scope>
    <source>
        <strain evidence="3">CBS 101060</strain>
    </source>
</reference>
<dbReference type="AlphaFoldDB" id="A0A9P4S344"/>
<feature type="region of interest" description="Disordered" evidence="1">
    <location>
        <begin position="1"/>
        <end position="27"/>
    </location>
</feature>
<accession>A0A9P4S344</accession>
<evidence type="ECO:0000259" key="2">
    <source>
        <dbReference type="Pfam" id="PF24086"/>
    </source>
</evidence>
<dbReference type="EMBL" id="MU006114">
    <property type="protein sequence ID" value="KAF2834805.1"/>
    <property type="molecule type" value="Genomic_DNA"/>
</dbReference>
<gene>
    <name evidence="3" type="ORF">M501DRAFT_943430</name>
</gene>
<dbReference type="InterPro" id="IPR055795">
    <property type="entry name" value="DUF7371"/>
</dbReference>
<protein>
    <recommendedName>
        <fullName evidence="2">DUF7371 domain-containing protein</fullName>
    </recommendedName>
</protein>
<evidence type="ECO:0000313" key="3">
    <source>
        <dbReference type="EMBL" id="KAF2834805.1"/>
    </source>
</evidence>
<dbReference type="Proteomes" id="UP000799429">
    <property type="component" value="Unassembled WGS sequence"/>
</dbReference>
<name>A0A9P4S344_9PEZI</name>
<sequence length="227" mass="24566">MTSASTQTSVESATPATPSSCGESGNFTLNWDDEPVWTPSDPGSVLIPPVFSPYHHLFFSHGYGYVPPPEDPFFAVSEPRMLVFTGTKSNGTTDGPDHAGIIPGEIGAGPRNELDAFWFDAYSIWMGCENAGPASCTVRLTGYVWDSSMGQEKMVTEQMATIPPCIGLRDCHLSKINLNDNFRALTGVKFEAAVLGAPVTFYADDFAAAWWNNGCAAGLERQRSRKL</sequence>
<proteinExistence type="predicted"/>
<dbReference type="OrthoDB" id="5385013at2759"/>
<feature type="domain" description="DUF7371" evidence="2">
    <location>
        <begin position="23"/>
        <end position="221"/>
    </location>
</feature>
<keyword evidence="4" id="KW-1185">Reference proteome</keyword>
<evidence type="ECO:0000256" key="1">
    <source>
        <dbReference type="SAM" id="MobiDB-lite"/>
    </source>
</evidence>
<dbReference type="Pfam" id="PF24086">
    <property type="entry name" value="DUF7371"/>
    <property type="match status" value="1"/>
</dbReference>